<organism evidence="4 5">
    <name type="scientific">Meripilus lineatus</name>
    <dbReference type="NCBI Taxonomy" id="2056292"/>
    <lineage>
        <taxon>Eukaryota</taxon>
        <taxon>Fungi</taxon>
        <taxon>Dikarya</taxon>
        <taxon>Basidiomycota</taxon>
        <taxon>Agaricomycotina</taxon>
        <taxon>Agaricomycetes</taxon>
        <taxon>Polyporales</taxon>
        <taxon>Meripilaceae</taxon>
        <taxon>Meripilus</taxon>
    </lineage>
</organism>
<dbReference type="PANTHER" id="PTHR12286">
    <property type="entry name" value="SACCHAROPINE DEHYDROGENASE-LIKE OXIDOREDUCTASE"/>
    <property type="match status" value="1"/>
</dbReference>
<comment type="caution">
    <text evidence="4">The sequence shown here is derived from an EMBL/GenBank/DDBJ whole genome shotgun (WGS) entry which is preliminary data.</text>
</comment>
<evidence type="ECO:0000256" key="1">
    <source>
        <dbReference type="ARBA" id="ARBA00038048"/>
    </source>
</evidence>
<dbReference type="SUPFAM" id="SSF51735">
    <property type="entry name" value="NAD(P)-binding Rossmann-fold domains"/>
    <property type="match status" value="1"/>
</dbReference>
<evidence type="ECO:0000259" key="3">
    <source>
        <dbReference type="Pfam" id="PF03435"/>
    </source>
</evidence>
<sequence>MVDIIVLGATGYTGRLITTYLHEHPERSSFTLGIAARSKAKLNDLKKSLKLDDSVETFYVDVTKPDSVEEVVKQAKVVINTIGPFWYWGEPVVAACVRNGKLYLDTSGEVAWVQEMIVKYDYLASKTHAVIIPFCGFDSVPSDLIVYLANRDLKAFAGPDTGLGHSTTAMKVEGGGLSGGSLATMRAIFEGVPAWKRKATHQDFALSTGIRGVSSPPPRLVYQLPFSEPPIYGGISIIAVNNRQIVHRTWGLHEIQIATKKTPPTDAEKIRSYGPQFKYEEFMVGPNIISSAIISIGVMLFALLLSFSPTRWLVKMVAPNPGEGPATSKRHDGKMVMTNVTASIPTPSKPELHVRTTLNFKGEPGYFLTSVTISEGALALLHQRSELPPLAQGGGVLTPMSALGEVFVERLQASGRFSFSSEILVGENKKSRDNNQDFRTPHWLVNPCMIVSSNPTLPLEVIERVIDCLGEDLIFTGTHDTKLAHRALQSCALACIAWVPRCRLHLFRYLQIYSADELTRLTSVLTSTPYPLSWSIQRLHAAQNSRNAPFQHLVPHLLATRAPHLAELQFDWAEYEGRIEDRKETFPFHATFLMQASHLKNLRILHLVRLRFISFNDIRRLLGVLNELTEVRLRSVFWQDHERVDHFKPIIRATKWRMVDIVMDRCQSDYVGFVFWLVPPTKTTAIPANFRGIMEKDSHPVFIQADAVVMTEVLKALAAPTIRCMVSWTCASLGRDWTLNVSLNPAIFISNSKPPGPIPVSLNYTWTSTEPSVLHPRIPSDLADLQGALTARMHTCHVEFAFEDWKLPDVDWASLDLQLSQLFNLQHVELVLWRSEGIQDGEYVAVPLGKVHRTLAADLRDKFPLLHAAKCHLQIDIDGHSTALQDADEQASEDDENNNEDDHVEVEQTGDGRHGDSTQSSADEEGIELPDWNPRQSVTRTHSSEEGPSIP</sequence>
<evidence type="ECO:0000256" key="2">
    <source>
        <dbReference type="SAM" id="MobiDB-lite"/>
    </source>
</evidence>
<evidence type="ECO:0000313" key="4">
    <source>
        <dbReference type="EMBL" id="KAJ3479380.1"/>
    </source>
</evidence>
<gene>
    <name evidence="4" type="ORF">NLI96_g9107</name>
</gene>
<dbReference type="AlphaFoldDB" id="A0AAD5V1B9"/>
<comment type="similarity">
    <text evidence="1">Belongs to the saccharopine dehydrogenase family.</text>
</comment>
<evidence type="ECO:0000313" key="5">
    <source>
        <dbReference type="Proteomes" id="UP001212997"/>
    </source>
</evidence>
<dbReference type="InterPro" id="IPR005097">
    <property type="entry name" value="Sacchrp_dh_NADP-bd"/>
</dbReference>
<dbReference type="GO" id="GO:0005886">
    <property type="term" value="C:plasma membrane"/>
    <property type="evidence" value="ECO:0007669"/>
    <property type="project" value="TreeGrafter"/>
</dbReference>
<dbReference type="Pfam" id="PF03435">
    <property type="entry name" value="Sacchrp_dh_NADP"/>
    <property type="match status" value="1"/>
</dbReference>
<dbReference type="GO" id="GO:0005811">
    <property type="term" value="C:lipid droplet"/>
    <property type="evidence" value="ECO:0007669"/>
    <property type="project" value="TreeGrafter"/>
</dbReference>
<proteinExistence type="inferred from homology"/>
<dbReference type="GO" id="GO:0005739">
    <property type="term" value="C:mitochondrion"/>
    <property type="evidence" value="ECO:0007669"/>
    <property type="project" value="TreeGrafter"/>
</dbReference>
<keyword evidence="5" id="KW-1185">Reference proteome</keyword>
<dbReference type="PANTHER" id="PTHR12286:SF5">
    <property type="entry name" value="SACCHAROPINE DEHYDROGENASE-LIKE OXIDOREDUCTASE"/>
    <property type="match status" value="1"/>
</dbReference>
<reference evidence="4" key="1">
    <citation type="submission" date="2022-07" db="EMBL/GenBank/DDBJ databases">
        <title>Genome Sequence of Physisporinus lineatus.</title>
        <authorList>
            <person name="Buettner E."/>
        </authorList>
    </citation>
    <scope>NUCLEOTIDE SEQUENCE</scope>
    <source>
        <strain evidence="4">VT162</strain>
    </source>
</reference>
<protein>
    <recommendedName>
        <fullName evidence="3">Saccharopine dehydrogenase NADP binding domain-containing protein</fullName>
    </recommendedName>
</protein>
<dbReference type="EMBL" id="JANAWD010000443">
    <property type="protein sequence ID" value="KAJ3479380.1"/>
    <property type="molecule type" value="Genomic_DNA"/>
</dbReference>
<feature type="region of interest" description="Disordered" evidence="2">
    <location>
        <begin position="885"/>
        <end position="951"/>
    </location>
</feature>
<feature type="compositionally biased region" description="Acidic residues" evidence="2">
    <location>
        <begin position="886"/>
        <end position="904"/>
    </location>
</feature>
<dbReference type="InterPro" id="IPR036291">
    <property type="entry name" value="NAD(P)-bd_dom_sf"/>
</dbReference>
<name>A0AAD5V1B9_9APHY</name>
<dbReference type="GO" id="GO:0009247">
    <property type="term" value="P:glycolipid biosynthetic process"/>
    <property type="evidence" value="ECO:0007669"/>
    <property type="project" value="TreeGrafter"/>
</dbReference>
<dbReference type="Gene3D" id="3.40.50.720">
    <property type="entry name" value="NAD(P)-binding Rossmann-like Domain"/>
    <property type="match status" value="1"/>
</dbReference>
<dbReference type="InterPro" id="IPR051276">
    <property type="entry name" value="Saccharopine_DH-like_oxidrdct"/>
</dbReference>
<dbReference type="Proteomes" id="UP001212997">
    <property type="component" value="Unassembled WGS sequence"/>
</dbReference>
<feature type="domain" description="Saccharopine dehydrogenase NADP binding" evidence="3">
    <location>
        <begin position="4"/>
        <end position="126"/>
    </location>
</feature>
<accession>A0AAD5V1B9</accession>